<evidence type="ECO:0000256" key="4">
    <source>
        <dbReference type="ARBA" id="ARBA00007837"/>
    </source>
</evidence>
<dbReference type="PRINTS" id="PR01736">
    <property type="entry name" value="PHPHTRNFRASE"/>
</dbReference>
<evidence type="ECO:0000259" key="20">
    <source>
        <dbReference type="Pfam" id="PF00391"/>
    </source>
</evidence>
<dbReference type="InterPro" id="IPR015813">
    <property type="entry name" value="Pyrv/PenolPyrv_kinase-like_dom"/>
</dbReference>
<dbReference type="GO" id="GO:0016301">
    <property type="term" value="F:kinase activity"/>
    <property type="evidence" value="ECO:0007669"/>
    <property type="project" value="UniProtKB-KW"/>
</dbReference>
<comment type="similarity">
    <text evidence="4 16">Belongs to the PEP-utilizing enzyme family.</text>
</comment>
<evidence type="ECO:0000256" key="5">
    <source>
        <dbReference type="ARBA" id="ARBA00012232"/>
    </source>
</evidence>
<feature type="domain" description="PEP-utilising enzyme mobile" evidence="20">
    <location>
        <begin position="167"/>
        <end position="239"/>
    </location>
</feature>
<dbReference type="Pfam" id="PF02896">
    <property type="entry name" value="PEP-utilizers_C"/>
    <property type="match status" value="1"/>
</dbReference>
<dbReference type="GO" id="GO:0008965">
    <property type="term" value="F:phosphoenolpyruvate-protein phosphotransferase activity"/>
    <property type="evidence" value="ECO:0007669"/>
    <property type="project" value="UniProtKB-EC"/>
</dbReference>
<name>A0A7C4ATA8_9BACT</name>
<dbReference type="EMBL" id="DTGT01000378">
    <property type="protein sequence ID" value="HGH61923.1"/>
    <property type="molecule type" value="Genomic_DNA"/>
</dbReference>
<evidence type="ECO:0000256" key="18">
    <source>
        <dbReference type="PIRSR" id="PIRSR000732-2"/>
    </source>
</evidence>
<proteinExistence type="inferred from homology"/>
<organism evidence="23">
    <name type="scientific">Desulfomonile tiedjei</name>
    <dbReference type="NCBI Taxonomy" id="2358"/>
    <lineage>
        <taxon>Bacteria</taxon>
        <taxon>Pseudomonadati</taxon>
        <taxon>Thermodesulfobacteriota</taxon>
        <taxon>Desulfomonilia</taxon>
        <taxon>Desulfomonilales</taxon>
        <taxon>Desulfomonilaceae</taxon>
        <taxon>Desulfomonile</taxon>
    </lineage>
</organism>
<evidence type="ECO:0000256" key="2">
    <source>
        <dbReference type="ARBA" id="ARBA00001946"/>
    </source>
</evidence>
<evidence type="ECO:0000256" key="13">
    <source>
        <dbReference type="ARBA" id="ARBA00022777"/>
    </source>
</evidence>
<evidence type="ECO:0000256" key="1">
    <source>
        <dbReference type="ARBA" id="ARBA00000683"/>
    </source>
</evidence>
<evidence type="ECO:0000256" key="9">
    <source>
        <dbReference type="ARBA" id="ARBA00022597"/>
    </source>
</evidence>
<keyword evidence="23" id="KW-0670">Pyruvate</keyword>
<keyword evidence="10 16" id="KW-0808">Transferase</keyword>
<dbReference type="PIRSF" id="PIRSF000732">
    <property type="entry name" value="PTS_enzyme_I"/>
    <property type="match status" value="1"/>
</dbReference>
<dbReference type="AlphaFoldDB" id="A0A7C4ATA8"/>
<keyword evidence="11 16" id="KW-0598">Phosphotransferase system</keyword>
<keyword evidence="13 16" id="KW-0418">Kinase</keyword>
<feature type="active site" description="Tele-phosphohistidine intermediate" evidence="17">
    <location>
        <position position="203"/>
    </location>
</feature>
<dbReference type="InterPro" id="IPR006318">
    <property type="entry name" value="PTS_EI-like"/>
</dbReference>
<evidence type="ECO:0000256" key="12">
    <source>
        <dbReference type="ARBA" id="ARBA00022723"/>
    </source>
</evidence>
<comment type="catalytic activity">
    <reaction evidence="1 16">
        <text>L-histidyl-[protein] + phosphoenolpyruvate = N(pros)-phospho-L-histidyl-[protein] + pyruvate</text>
        <dbReference type="Rhea" id="RHEA:23880"/>
        <dbReference type="Rhea" id="RHEA-COMP:9745"/>
        <dbReference type="Rhea" id="RHEA-COMP:9746"/>
        <dbReference type="ChEBI" id="CHEBI:15361"/>
        <dbReference type="ChEBI" id="CHEBI:29979"/>
        <dbReference type="ChEBI" id="CHEBI:58702"/>
        <dbReference type="ChEBI" id="CHEBI:64837"/>
        <dbReference type="EC" id="2.7.3.9"/>
    </reaction>
</comment>
<evidence type="ECO:0000313" key="23">
    <source>
        <dbReference type="EMBL" id="HGH61923.1"/>
    </source>
</evidence>
<comment type="cofactor">
    <cofactor evidence="2 16 19">
        <name>Mg(2+)</name>
        <dbReference type="ChEBI" id="CHEBI:18420"/>
    </cofactor>
</comment>
<keyword evidence="12 16" id="KW-0479">Metal-binding</keyword>
<dbReference type="InterPro" id="IPR008279">
    <property type="entry name" value="PEP-util_enz_mobile_dom"/>
</dbReference>
<dbReference type="SUPFAM" id="SSF52009">
    <property type="entry name" value="Phosphohistidine domain"/>
    <property type="match status" value="1"/>
</dbReference>
<dbReference type="GO" id="GO:0005737">
    <property type="term" value="C:cytoplasm"/>
    <property type="evidence" value="ECO:0007669"/>
    <property type="project" value="UniProtKB-SubCell"/>
</dbReference>
<dbReference type="PANTHER" id="PTHR46244">
    <property type="entry name" value="PHOSPHOENOLPYRUVATE-PROTEIN PHOSPHOTRANSFERASE"/>
    <property type="match status" value="1"/>
</dbReference>
<dbReference type="InterPro" id="IPR040442">
    <property type="entry name" value="Pyrv_kinase-like_dom_sf"/>
</dbReference>
<dbReference type="Gene3D" id="3.50.30.10">
    <property type="entry name" value="Phosphohistidine domain"/>
    <property type="match status" value="1"/>
</dbReference>
<feature type="domain" description="Phosphotransferase system enzyme I N-terminal" evidence="22">
    <location>
        <begin position="14"/>
        <end position="139"/>
    </location>
</feature>
<feature type="binding site" evidence="18">
    <location>
        <begin position="469"/>
        <end position="470"/>
    </location>
    <ligand>
        <name>phosphoenolpyruvate</name>
        <dbReference type="ChEBI" id="CHEBI:58702"/>
    </ligand>
</feature>
<dbReference type="InterPro" id="IPR036637">
    <property type="entry name" value="Phosphohistidine_dom_sf"/>
</dbReference>
<dbReference type="PROSITE" id="PS00742">
    <property type="entry name" value="PEP_ENZYMES_2"/>
    <property type="match status" value="1"/>
</dbReference>
<evidence type="ECO:0000256" key="16">
    <source>
        <dbReference type="PIRNR" id="PIRNR000732"/>
    </source>
</evidence>
<reference evidence="23" key="1">
    <citation type="journal article" date="2020" name="mSystems">
        <title>Genome- and Community-Level Interaction Insights into Carbon Utilization and Element Cycling Functions of Hydrothermarchaeota in Hydrothermal Sediment.</title>
        <authorList>
            <person name="Zhou Z."/>
            <person name="Liu Y."/>
            <person name="Xu W."/>
            <person name="Pan J."/>
            <person name="Luo Z.H."/>
            <person name="Li M."/>
        </authorList>
    </citation>
    <scope>NUCLEOTIDE SEQUENCE [LARGE SCALE GENOMIC DNA]</scope>
    <source>
        <strain evidence="23">SpSt-769</strain>
    </source>
</reference>
<dbReference type="Gene3D" id="1.10.274.10">
    <property type="entry name" value="PtsI, HPr-binding domain"/>
    <property type="match status" value="1"/>
</dbReference>
<feature type="binding site" evidence="18">
    <location>
        <position position="480"/>
    </location>
    <ligand>
        <name>phosphoenolpyruvate</name>
        <dbReference type="ChEBI" id="CHEBI:58702"/>
    </ligand>
</feature>
<dbReference type="InterPro" id="IPR023151">
    <property type="entry name" value="PEP_util_CS"/>
</dbReference>
<dbReference type="InterPro" id="IPR036618">
    <property type="entry name" value="PtsI_HPr-bd_sf"/>
</dbReference>
<gene>
    <name evidence="23" type="primary">ptsP</name>
    <name evidence="23" type="ORF">ENV54_11580</name>
</gene>
<dbReference type="InterPro" id="IPR024692">
    <property type="entry name" value="PTS_EI"/>
</dbReference>
<feature type="binding site" evidence="18">
    <location>
        <position position="311"/>
    </location>
    <ligand>
        <name>phosphoenolpyruvate</name>
        <dbReference type="ChEBI" id="CHEBI:58702"/>
    </ligand>
</feature>
<feature type="active site" description="Proton donor" evidence="17">
    <location>
        <position position="517"/>
    </location>
</feature>
<dbReference type="NCBIfam" id="TIGR01417">
    <property type="entry name" value="PTS_I_fam"/>
    <property type="match status" value="1"/>
</dbReference>
<dbReference type="Pfam" id="PF00391">
    <property type="entry name" value="PEP-utilizers"/>
    <property type="match status" value="1"/>
</dbReference>
<sequence length="597" mass="65933">MSDSDERCENVILKGIGVSGGVGIGQAVIIEHLTTDICPKRIIRPEDVPAEIKRFEDAVRSAEARLRDIRNGLDTNHPLFDHAYILETHILLLHDRMFFEGTKAAIAHELVNAEWALAQIMVRVTSAFDTIEDEYLKERARDIHFVGERVLKILMGIQSTGTVQHLPPNSIIVAHDLSPADTAQIQKDNVFGFATDMGGKTSHTAIMARSLKIPAVTGLEKISKIAQTGDTVVIDGSTGVVIINPDPETIYRYRERAEVYRKYQDSLMAFGLLPAVTSDGNRSVRITANIELVDEISLAVNHGAEGVGLFRTEYLFLGRSDLPSEDEQYVIYKRIVEANAPNPVTIRTLDVGGDKLSAHFRISHETNPAMGLRAIRLCLSRVDLFKTQLRAILRAASHGTCRLLIPMVSCIKELIATKEILAEAADELAANDIPHASRIKIGVLVEVPSAVAIADLLAREVDFFSIGTNDLIQYAMAIDRVNEQVNYLYDTLHPAVLRLIRQVTVAAQARGIEVAMCGEMAGDPVNVPILIGLGIDELSMNALAIPLVKKLVRSVTVEECLELTRQAFDMQDAESIRALLENWLRDRFPGDYFIDHS</sequence>
<dbReference type="InterPro" id="IPR008731">
    <property type="entry name" value="PTS_EIN"/>
</dbReference>
<comment type="subcellular location">
    <subcellularLocation>
        <location evidence="3 16">Cytoplasm</location>
    </subcellularLocation>
</comment>
<evidence type="ECO:0000256" key="8">
    <source>
        <dbReference type="ARBA" id="ARBA00022490"/>
    </source>
</evidence>
<keyword evidence="9 16" id="KW-0762">Sugar transport</keyword>
<dbReference type="PROSITE" id="PS00370">
    <property type="entry name" value="PEP_ENZYMES_PHOS_SITE"/>
    <property type="match status" value="1"/>
</dbReference>
<feature type="binding site" evidence="18">
    <location>
        <position position="347"/>
    </location>
    <ligand>
        <name>phosphoenolpyruvate</name>
        <dbReference type="ChEBI" id="CHEBI:58702"/>
    </ligand>
</feature>
<feature type="binding site" evidence="19">
    <location>
        <position position="446"/>
    </location>
    <ligand>
        <name>Mg(2+)</name>
        <dbReference type="ChEBI" id="CHEBI:18420"/>
    </ligand>
</feature>
<dbReference type="Gene3D" id="3.20.20.60">
    <property type="entry name" value="Phosphoenolpyruvate-binding domains"/>
    <property type="match status" value="1"/>
</dbReference>
<evidence type="ECO:0000256" key="10">
    <source>
        <dbReference type="ARBA" id="ARBA00022679"/>
    </source>
</evidence>
<evidence type="ECO:0000256" key="7">
    <source>
        <dbReference type="ARBA" id="ARBA00022448"/>
    </source>
</evidence>
<dbReference type="SUPFAM" id="SSF47831">
    <property type="entry name" value="Enzyme I of the PEP:sugar phosphotransferase system HPr-binding (sub)domain"/>
    <property type="match status" value="1"/>
</dbReference>
<evidence type="ECO:0000256" key="11">
    <source>
        <dbReference type="ARBA" id="ARBA00022683"/>
    </source>
</evidence>
<evidence type="ECO:0000256" key="15">
    <source>
        <dbReference type="ARBA" id="ARBA00033235"/>
    </source>
</evidence>
<dbReference type="Pfam" id="PF05524">
    <property type="entry name" value="PEP-utilisers_N"/>
    <property type="match status" value="1"/>
</dbReference>
<keyword evidence="7 16" id="KW-0813">Transport</keyword>
<feature type="binding site" evidence="19">
    <location>
        <position position="470"/>
    </location>
    <ligand>
        <name>Mg(2+)</name>
        <dbReference type="ChEBI" id="CHEBI:18420"/>
    </ligand>
</feature>
<protein>
    <recommendedName>
        <fullName evidence="6 16">Phosphoenolpyruvate-protein phosphotransferase</fullName>
        <ecNumber evidence="5 16">2.7.3.9</ecNumber>
    </recommendedName>
    <alternativeName>
        <fullName evidence="15 16">Phosphotransferase system, enzyme I</fullName>
    </alternativeName>
</protein>
<dbReference type="InterPro" id="IPR018274">
    <property type="entry name" value="PEP_util_AS"/>
</dbReference>
<dbReference type="PANTHER" id="PTHR46244:SF6">
    <property type="entry name" value="PHOSPHOENOLPYRUVATE-PROTEIN PHOSPHOTRANSFERASE"/>
    <property type="match status" value="1"/>
</dbReference>
<feature type="domain" description="PEP-utilising enzyme C-terminal" evidence="21">
    <location>
        <begin position="271"/>
        <end position="555"/>
    </location>
</feature>
<comment type="caution">
    <text evidence="23">The sequence shown here is derived from an EMBL/GenBank/DDBJ whole genome shotgun (WGS) entry which is preliminary data.</text>
</comment>
<evidence type="ECO:0000256" key="6">
    <source>
        <dbReference type="ARBA" id="ARBA00016544"/>
    </source>
</evidence>
<keyword evidence="8 16" id="KW-0963">Cytoplasm</keyword>
<evidence type="ECO:0000259" key="22">
    <source>
        <dbReference type="Pfam" id="PF05524"/>
    </source>
</evidence>
<evidence type="ECO:0000259" key="21">
    <source>
        <dbReference type="Pfam" id="PF02896"/>
    </source>
</evidence>
<dbReference type="InterPro" id="IPR000121">
    <property type="entry name" value="PEP_util_C"/>
</dbReference>
<dbReference type="SUPFAM" id="SSF51621">
    <property type="entry name" value="Phosphoenolpyruvate/pyruvate domain"/>
    <property type="match status" value="1"/>
</dbReference>
<dbReference type="GO" id="GO:0046872">
    <property type="term" value="F:metal ion binding"/>
    <property type="evidence" value="ECO:0007669"/>
    <property type="project" value="UniProtKB-KW"/>
</dbReference>
<comment type="function">
    <text evidence="16">General (non sugar-specific) component of the phosphoenolpyruvate-dependent sugar phosphotransferase system (sugar PTS). This major carbohydrate active-transport system catalyzes the phosphorylation of incoming sugar substrates concomitantly with their translocation across the cell membrane. Enzyme I transfers the phosphoryl group from phosphoenolpyruvate (PEP) to the phosphoryl carrier protein (HPr).</text>
</comment>
<evidence type="ECO:0000256" key="3">
    <source>
        <dbReference type="ARBA" id="ARBA00004496"/>
    </source>
</evidence>
<keyword evidence="14 16" id="KW-0460">Magnesium</keyword>
<dbReference type="GO" id="GO:0009401">
    <property type="term" value="P:phosphoenolpyruvate-dependent sugar phosphotransferase system"/>
    <property type="evidence" value="ECO:0007669"/>
    <property type="project" value="UniProtKB-KW"/>
</dbReference>
<evidence type="ECO:0000256" key="19">
    <source>
        <dbReference type="PIRSR" id="PIRSR000732-3"/>
    </source>
</evidence>
<dbReference type="InterPro" id="IPR050499">
    <property type="entry name" value="PEP-utilizing_PTS_enzyme"/>
</dbReference>
<evidence type="ECO:0000256" key="17">
    <source>
        <dbReference type="PIRSR" id="PIRSR000732-1"/>
    </source>
</evidence>
<dbReference type="EC" id="2.7.3.9" evidence="5 16"/>
<evidence type="ECO:0000256" key="14">
    <source>
        <dbReference type="ARBA" id="ARBA00022842"/>
    </source>
</evidence>
<accession>A0A7C4ATA8</accession>